<evidence type="ECO:0000313" key="4">
    <source>
        <dbReference type="Proteomes" id="UP000188181"/>
    </source>
</evidence>
<dbReference type="Gene3D" id="3.40.50.10190">
    <property type="entry name" value="BRCT domain"/>
    <property type="match status" value="1"/>
</dbReference>
<sequence>MPAGKPEQSSAMLYGMIVFIILFVAATVFAIMFYVKYSDTSTQLATQQSSNRELATGEEARNVGQLIGDRDGSYLGTLLGQFDNLYKLATGKMAVEEQSTSAKLSMAQELVNDMYAAVGGGSTAPDDVSLAWIASQLRSQRDEYMQRSQTLASTIEQMKEDWDNAVANFSETEEQLLEEKAIFSSQAQSMQKQVDQIQQLADQGAETQMSMLQSQLEEKNQKISATSQQLAELEELYSKSESSRRRLEEKIESIKPRPDIELEAYKPDGYVLSVDVQRGIAYLSIGSDDKIYRGLTFTIFDKANPRPEDGKGKAEVKVFEVMSKVCAARIIQSRPDSPVIEGDIAANLIWDSKTPYQFVVTGEFDITGDGKVDYRGRETIMQLIRDWGGIISDEISVNTDFVVAGNPPRRISEPEGETDSVDPLAEEKYEQTQQSYQQYKALLEKAGDLSIPVFDTRRFMNLIGYNTEAKLSMPKM</sequence>
<keyword evidence="1" id="KW-0175">Coiled coil</keyword>
<reference evidence="4" key="1">
    <citation type="submission" date="2017-02" db="EMBL/GenBank/DDBJ databases">
        <title>Comparative genomics and description of representatives of a novel lineage of planctomycetes thriving in anoxic sediments.</title>
        <authorList>
            <person name="Spring S."/>
            <person name="Bunk B."/>
            <person name="Sproer C."/>
        </authorList>
    </citation>
    <scope>NUCLEOTIDE SEQUENCE [LARGE SCALE GENOMIC DNA]</scope>
    <source>
        <strain evidence="4">SM-Chi-D1</strain>
    </source>
</reference>
<evidence type="ECO:0000256" key="1">
    <source>
        <dbReference type="SAM" id="Coils"/>
    </source>
</evidence>
<proteinExistence type="predicted"/>
<feature type="coiled-coil region" evidence="1">
    <location>
        <begin position="141"/>
        <end position="175"/>
    </location>
</feature>
<dbReference type="STRING" id="1851148.SMSP2_00061"/>
<dbReference type="AlphaFoldDB" id="A0A1Q2MAP0"/>
<name>A0A1Q2MAP0_9BACT</name>
<keyword evidence="2" id="KW-0812">Transmembrane</keyword>
<dbReference type="KEGG" id="pbas:SMSP2_00061"/>
<evidence type="ECO:0000313" key="3">
    <source>
        <dbReference type="EMBL" id="AQQ69730.1"/>
    </source>
</evidence>
<dbReference type="RefSeq" id="WP_146682042.1">
    <property type="nucleotide sequence ID" value="NZ_CP019646.1"/>
</dbReference>
<dbReference type="EMBL" id="CP019646">
    <property type="protein sequence ID" value="AQQ69730.1"/>
    <property type="molecule type" value="Genomic_DNA"/>
</dbReference>
<dbReference type="InterPro" id="IPR036420">
    <property type="entry name" value="BRCT_dom_sf"/>
</dbReference>
<keyword evidence="2" id="KW-1133">Transmembrane helix</keyword>
<keyword evidence="2" id="KW-0472">Membrane</keyword>
<dbReference type="OrthoDB" id="267809at2"/>
<protein>
    <submittedName>
        <fullName evidence="3">Uncharacterized protein</fullName>
    </submittedName>
</protein>
<dbReference type="Proteomes" id="UP000188181">
    <property type="component" value="Chromosome"/>
</dbReference>
<evidence type="ECO:0000256" key="2">
    <source>
        <dbReference type="SAM" id="Phobius"/>
    </source>
</evidence>
<accession>A0A1Q2MAP0</accession>
<gene>
    <name evidence="3" type="ORF">SMSP2_00061</name>
</gene>
<keyword evidence="4" id="KW-1185">Reference proteome</keyword>
<organism evidence="3 4">
    <name type="scientific">Limihaloglobus sulfuriphilus</name>
    <dbReference type="NCBI Taxonomy" id="1851148"/>
    <lineage>
        <taxon>Bacteria</taxon>
        <taxon>Pseudomonadati</taxon>
        <taxon>Planctomycetota</taxon>
        <taxon>Phycisphaerae</taxon>
        <taxon>Sedimentisphaerales</taxon>
        <taxon>Sedimentisphaeraceae</taxon>
        <taxon>Limihaloglobus</taxon>
    </lineage>
</organism>
<feature type="coiled-coil region" evidence="1">
    <location>
        <begin position="209"/>
        <end position="250"/>
    </location>
</feature>
<feature type="transmembrane region" description="Helical" evidence="2">
    <location>
        <begin position="12"/>
        <end position="35"/>
    </location>
</feature>